<feature type="region of interest" description="Disordered" evidence="1">
    <location>
        <begin position="22"/>
        <end position="41"/>
    </location>
</feature>
<dbReference type="VEuPathDB" id="FungiDB:LEMA_uP091780.1"/>
<sequence>MSGRGDPRLLYTVGGIKAYHIQQGEESSLTPSGPQTLSLPE</sequence>
<dbReference type="Proteomes" id="UP000002668">
    <property type="component" value="Genome"/>
</dbReference>
<protein>
    <submittedName>
        <fullName evidence="2">Predicted protein</fullName>
    </submittedName>
</protein>
<feature type="compositionally biased region" description="Polar residues" evidence="1">
    <location>
        <begin position="24"/>
        <end position="41"/>
    </location>
</feature>
<gene>
    <name evidence="2" type="ORF">LEMA_uP091780.1</name>
</gene>
<accession>E5A2H3</accession>
<dbReference type="AlphaFoldDB" id="E5A2H3"/>
<keyword evidence="3" id="KW-1185">Reference proteome</keyword>
<dbReference type="InParanoid" id="E5A2H3"/>
<name>E5A2H3_LEPMJ</name>
<dbReference type="OrthoDB" id="20821at2759"/>
<dbReference type="EMBL" id="FP929132">
    <property type="protein sequence ID" value="CBX97769.1"/>
    <property type="molecule type" value="Genomic_DNA"/>
</dbReference>
<evidence type="ECO:0000313" key="3">
    <source>
        <dbReference type="Proteomes" id="UP000002668"/>
    </source>
</evidence>
<proteinExistence type="predicted"/>
<evidence type="ECO:0000256" key="1">
    <source>
        <dbReference type="SAM" id="MobiDB-lite"/>
    </source>
</evidence>
<reference evidence="3" key="1">
    <citation type="journal article" date="2011" name="Nat. Commun.">
        <title>Effector diversification within compartments of the Leptosphaeria maculans genome affected by Repeat-Induced Point mutations.</title>
        <authorList>
            <person name="Rouxel T."/>
            <person name="Grandaubert J."/>
            <person name="Hane J.K."/>
            <person name="Hoede C."/>
            <person name="van de Wouw A.P."/>
            <person name="Couloux A."/>
            <person name="Dominguez V."/>
            <person name="Anthouard V."/>
            <person name="Bally P."/>
            <person name="Bourras S."/>
            <person name="Cozijnsen A.J."/>
            <person name="Ciuffetti L.M."/>
            <person name="Degrave A."/>
            <person name="Dilmaghani A."/>
            <person name="Duret L."/>
            <person name="Fudal I."/>
            <person name="Goodwin S.B."/>
            <person name="Gout L."/>
            <person name="Glaser N."/>
            <person name="Linglin J."/>
            <person name="Kema G.H.J."/>
            <person name="Lapalu N."/>
            <person name="Lawrence C.B."/>
            <person name="May K."/>
            <person name="Meyer M."/>
            <person name="Ollivier B."/>
            <person name="Poulain J."/>
            <person name="Schoch C.L."/>
            <person name="Simon A."/>
            <person name="Spatafora J.W."/>
            <person name="Stachowiak A."/>
            <person name="Turgeon B.G."/>
            <person name="Tyler B.M."/>
            <person name="Vincent D."/>
            <person name="Weissenbach J."/>
            <person name="Amselem J."/>
            <person name="Quesneville H."/>
            <person name="Oliver R.P."/>
            <person name="Wincker P."/>
            <person name="Balesdent M.-H."/>
            <person name="Howlett B.J."/>
        </authorList>
    </citation>
    <scope>NUCLEOTIDE SEQUENCE [LARGE SCALE GENOMIC DNA]</scope>
    <source>
        <strain evidence="3">JN3 / isolate v23.1.3 / race Av1-4-5-6-7-8</strain>
    </source>
</reference>
<dbReference type="HOGENOM" id="CLU_3279643_0_0_1"/>
<evidence type="ECO:0000313" key="2">
    <source>
        <dbReference type="EMBL" id="CBX97769.1"/>
    </source>
</evidence>
<organism evidence="3">
    <name type="scientific">Leptosphaeria maculans (strain JN3 / isolate v23.1.3 / race Av1-4-5-6-7-8)</name>
    <name type="common">Blackleg fungus</name>
    <name type="synonym">Phoma lingam</name>
    <dbReference type="NCBI Taxonomy" id="985895"/>
    <lineage>
        <taxon>Eukaryota</taxon>
        <taxon>Fungi</taxon>
        <taxon>Dikarya</taxon>
        <taxon>Ascomycota</taxon>
        <taxon>Pezizomycotina</taxon>
        <taxon>Dothideomycetes</taxon>
        <taxon>Pleosporomycetidae</taxon>
        <taxon>Pleosporales</taxon>
        <taxon>Pleosporineae</taxon>
        <taxon>Leptosphaeriaceae</taxon>
        <taxon>Plenodomus</taxon>
        <taxon>Plenodomus lingam/Leptosphaeria maculans species complex</taxon>
    </lineage>
</organism>